<dbReference type="Proteomes" id="UP000250443">
    <property type="component" value="Unassembled WGS sequence"/>
</dbReference>
<dbReference type="RefSeq" id="WP_074828868.1">
    <property type="nucleotide sequence ID" value="NZ_DALZQD010000020.1"/>
</dbReference>
<evidence type="ECO:0000313" key="2">
    <source>
        <dbReference type="Proteomes" id="UP000250443"/>
    </source>
</evidence>
<protein>
    <submittedName>
        <fullName evidence="1">Uncharacterized protein</fullName>
    </submittedName>
</protein>
<accession>A0A2X2CCX9</accession>
<evidence type="ECO:0000313" key="1">
    <source>
        <dbReference type="EMBL" id="SPZ04993.1"/>
    </source>
</evidence>
<dbReference type="AlphaFoldDB" id="A0A2X2CCX9"/>
<dbReference type="EMBL" id="UAUF01000010">
    <property type="protein sequence ID" value="SPZ04993.1"/>
    <property type="molecule type" value="Genomic_DNA"/>
</dbReference>
<reference evidence="1 2" key="1">
    <citation type="submission" date="2018-06" db="EMBL/GenBank/DDBJ databases">
        <authorList>
            <consortium name="Pathogen Informatics"/>
            <person name="Doyle S."/>
        </authorList>
    </citation>
    <scope>NUCLEOTIDE SEQUENCE [LARGE SCALE GENOMIC DNA]</scope>
    <source>
        <strain evidence="1 2">NCTC11842</strain>
    </source>
</reference>
<organism evidence="1 2">
    <name type="scientific">Pseudomonas luteola</name>
    <dbReference type="NCBI Taxonomy" id="47886"/>
    <lineage>
        <taxon>Bacteria</taxon>
        <taxon>Pseudomonadati</taxon>
        <taxon>Pseudomonadota</taxon>
        <taxon>Gammaproteobacteria</taxon>
        <taxon>Pseudomonadales</taxon>
        <taxon>Pseudomonadaceae</taxon>
        <taxon>Pseudomonas</taxon>
    </lineage>
</organism>
<proteinExistence type="predicted"/>
<dbReference type="GeneID" id="300269645"/>
<sequence length="145" mass="16048">MRKPVDAKTMDYLARRPAAMSKYIATGVAPILAEPDSPLIRLLKSIAPKDRAHITALRITPDLGYTGVHPFHNAAQALAWLVPTQPAAHHPSQSYQINGFKKVLTIDDLSVLAKIPDAISAEWWRLHLVVQLITVDLPSLEYNVI</sequence>
<gene>
    <name evidence="1" type="ORF">NCTC11842_01514</name>
</gene>
<name>A0A2X2CCX9_PSELU</name>